<proteinExistence type="inferred from homology"/>
<evidence type="ECO:0000256" key="4">
    <source>
        <dbReference type="ARBA" id="ARBA00022692"/>
    </source>
</evidence>
<dbReference type="EMBL" id="VAHF01000010">
    <property type="protein sequence ID" value="TXG52488.1"/>
    <property type="molecule type" value="Genomic_DNA"/>
</dbReference>
<evidence type="ECO:0000256" key="8">
    <source>
        <dbReference type="ARBA" id="ARBA00023004"/>
    </source>
</evidence>
<gene>
    <name evidence="14" type="ORF">EZV62_021657</name>
</gene>
<sequence>MQGETRSECVFAMDALHYLGLLVSVLFIVYQFTSNRRNQLKNLPPSPPGVPIIGHFHLLKNPIHQALSNLSNKYGPIVYLRLGSRPTLVLSSRSAIEECFPNNDIIFSNRPILPSRKPLEYDHNTLGAPYGNHWRNIRRFSVIEIFSARRLQMSSEIRIEEIRFMVKHLYTNSVKGVRKVDMKSFFYTLAFNIVMRMVAGKRCFEDDELDLEITKGKLDDLVEMFGPLVTVALGDYFPFLRWLTYYGEERRLLKIHKRKDTFIQALLDAHQNTTSPFTSVDDCKTSQTIIDVMLKLKESEPEFYTTYAIKGMIQAMLIAGTHTTATTMERVASDLISHPDVLQNARDEIDNHVGNSRLINDTDLTKLPYLHGIINETLRLSPGGVLPPRESSEDCTVGGYHIPRGTQLLVNTRVVHRDPELWKEPDRFMPERFLESEEGKERFKYIAFGIGRRICPGEGLGMRVMALSLGTLIQCFDWEEATDESQGPLKTNLKKPKKRPLEIVFRPREALTQVLAQL</sequence>
<dbReference type="Pfam" id="PF00067">
    <property type="entry name" value="p450"/>
    <property type="match status" value="1"/>
</dbReference>
<dbReference type="Proteomes" id="UP000323000">
    <property type="component" value="Chromosome 10"/>
</dbReference>
<keyword evidence="4 13" id="KW-0812">Transmembrane</keyword>
<dbReference type="SUPFAM" id="SSF48264">
    <property type="entry name" value="Cytochrome P450"/>
    <property type="match status" value="1"/>
</dbReference>
<name>A0A5C7H601_9ROSI</name>
<keyword evidence="10 13" id="KW-0472">Membrane</keyword>
<dbReference type="AlphaFoldDB" id="A0A5C7H601"/>
<evidence type="ECO:0000256" key="12">
    <source>
        <dbReference type="RuleBase" id="RU000461"/>
    </source>
</evidence>
<dbReference type="PRINTS" id="PR00463">
    <property type="entry name" value="EP450I"/>
</dbReference>
<dbReference type="Gene3D" id="1.10.630.10">
    <property type="entry name" value="Cytochrome P450"/>
    <property type="match status" value="1"/>
</dbReference>
<keyword evidence="15" id="KW-1185">Reference proteome</keyword>
<keyword evidence="3 11" id="KW-0349">Heme</keyword>
<dbReference type="PANTHER" id="PTHR47947:SF62">
    <property type="entry name" value="CYTOCHROME P450, FAMILY 81, SUBFAMILY D, POLYPEPTIDE 5"/>
    <property type="match status" value="1"/>
</dbReference>
<evidence type="ECO:0000256" key="10">
    <source>
        <dbReference type="ARBA" id="ARBA00023136"/>
    </source>
</evidence>
<evidence type="ECO:0000256" key="9">
    <source>
        <dbReference type="ARBA" id="ARBA00023033"/>
    </source>
</evidence>
<dbReference type="PANTHER" id="PTHR47947">
    <property type="entry name" value="CYTOCHROME P450 82C3-RELATED"/>
    <property type="match status" value="1"/>
</dbReference>
<accession>A0A5C7H601</accession>
<comment type="similarity">
    <text evidence="2 12">Belongs to the cytochrome P450 family.</text>
</comment>
<dbReference type="InterPro" id="IPR036396">
    <property type="entry name" value="Cyt_P450_sf"/>
</dbReference>
<keyword evidence="5 11" id="KW-0479">Metal-binding</keyword>
<protein>
    <recommendedName>
        <fullName evidence="16">Cytochrome P450</fullName>
    </recommendedName>
</protein>
<keyword evidence="9 12" id="KW-0503">Monooxygenase</keyword>
<evidence type="ECO:0000256" key="3">
    <source>
        <dbReference type="ARBA" id="ARBA00022617"/>
    </source>
</evidence>
<dbReference type="PROSITE" id="PS00086">
    <property type="entry name" value="CYTOCHROME_P450"/>
    <property type="match status" value="1"/>
</dbReference>
<evidence type="ECO:0000313" key="14">
    <source>
        <dbReference type="EMBL" id="TXG52488.1"/>
    </source>
</evidence>
<dbReference type="GO" id="GO:0016709">
    <property type="term" value="F:oxidoreductase activity, acting on paired donors, with incorporation or reduction of molecular oxygen, NAD(P)H as one donor, and incorporation of one atom of oxygen"/>
    <property type="evidence" value="ECO:0007669"/>
    <property type="project" value="UniProtKB-ARBA"/>
</dbReference>
<dbReference type="GO" id="GO:0020037">
    <property type="term" value="F:heme binding"/>
    <property type="evidence" value="ECO:0007669"/>
    <property type="project" value="InterPro"/>
</dbReference>
<evidence type="ECO:0000313" key="15">
    <source>
        <dbReference type="Proteomes" id="UP000323000"/>
    </source>
</evidence>
<dbReference type="GO" id="GO:0005506">
    <property type="term" value="F:iron ion binding"/>
    <property type="evidence" value="ECO:0007669"/>
    <property type="project" value="InterPro"/>
</dbReference>
<dbReference type="GO" id="GO:0016020">
    <property type="term" value="C:membrane"/>
    <property type="evidence" value="ECO:0007669"/>
    <property type="project" value="UniProtKB-SubCell"/>
</dbReference>
<evidence type="ECO:0000256" key="5">
    <source>
        <dbReference type="ARBA" id="ARBA00022723"/>
    </source>
</evidence>
<dbReference type="OrthoDB" id="2789670at2759"/>
<evidence type="ECO:0008006" key="16">
    <source>
        <dbReference type="Google" id="ProtNLM"/>
    </source>
</evidence>
<feature type="transmembrane region" description="Helical" evidence="13">
    <location>
        <begin position="15"/>
        <end position="33"/>
    </location>
</feature>
<evidence type="ECO:0000256" key="2">
    <source>
        <dbReference type="ARBA" id="ARBA00010617"/>
    </source>
</evidence>
<keyword evidence="8 11" id="KW-0408">Iron</keyword>
<evidence type="ECO:0000256" key="13">
    <source>
        <dbReference type="SAM" id="Phobius"/>
    </source>
</evidence>
<evidence type="ECO:0000256" key="7">
    <source>
        <dbReference type="ARBA" id="ARBA00023002"/>
    </source>
</evidence>
<dbReference type="InterPro" id="IPR050651">
    <property type="entry name" value="Plant_Cytochrome_P450_Monoox"/>
</dbReference>
<evidence type="ECO:0000256" key="1">
    <source>
        <dbReference type="ARBA" id="ARBA00004167"/>
    </source>
</evidence>
<comment type="subcellular location">
    <subcellularLocation>
        <location evidence="1">Membrane</location>
        <topology evidence="1">Single-pass membrane protein</topology>
    </subcellularLocation>
</comment>
<reference evidence="15" key="1">
    <citation type="journal article" date="2019" name="Gigascience">
        <title>De novo genome assembly of the endangered Acer yangbiense, a plant species with extremely small populations endemic to Yunnan Province, China.</title>
        <authorList>
            <person name="Yang J."/>
            <person name="Wariss H.M."/>
            <person name="Tao L."/>
            <person name="Zhang R."/>
            <person name="Yun Q."/>
            <person name="Hollingsworth P."/>
            <person name="Dao Z."/>
            <person name="Luo G."/>
            <person name="Guo H."/>
            <person name="Ma Y."/>
            <person name="Sun W."/>
        </authorList>
    </citation>
    <scope>NUCLEOTIDE SEQUENCE [LARGE SCALE GENOMIC DNA]</scope>
    <source>
        <strain evidence="15">cv. Malutang</strain>
    </source>
</reference>
<dbReference type="InterPro" id="IPR017972">
    <property type="entry name" value="Cyt_P450_CS"/>
</dbReference>
<dbReference type="PRINTS" id="PR00385">
    <property type="entry name" value="P450"/>
</dbReference>
<keyword evidence="7 12" id="KW-0560">Oxidoreductase</keyword>
<evidence type="ECO:0000256" key="11">
    <source>
        <dbReference type="PIRSR" id="PIRSR602401-1"/>
    </source>
</evidence>
<feature type="binding site" description="axial binding residue" evidence="11">
    <location>
        <position position="455"/>
    </location>
    <ligand>
        <name>heme</name>
        <dbReference type="ChEBI" id="CHEBI:30413"/>
    </ligand>
    <ligandPart>
        <name>Fe</name>
        <dbReference type="ChEBI" id="CHEBI:18248"/>
    </ligandPart>
</feature>
<dbReference type="FunFam" id="1.10.630.10:FF:000026">
    <property type="entry name" value="Cytochrome P450 82C4"/>
    <property type="match status" value="1"/>
</dbReference>
<comment type="cofactor">
    <cofactor evidence="11">
        <name>heme</name>
        <dbReference type="ChEBI" id="CHEBI:30413"/>
    </cofactor>
</comment>
<dbReference type="InterPro" id="IPR001128">
    <property type="entry name" value="Cyt_P450"/>
</dbReference>
<comment type="caution">
    <text evidence="14">The sequence shown here is derived from an EMBL/GenBank/DDBJ whole genome shotgun (WGS) entry which is preliminary data.</text>
</comment>
<organism evidence="14 15">
    <name type="scientific">Acer yangbiense</name>
    <dbReference type="NCBI Taxonomy" id="1000413"/>
    <lineage>
        <taxon>Eukaryota</taxon>
        <taxon>Viridiplantae</taxon>
        <taxon>Streptophyta</taxon>
        <taxon>Embryophyta</taxon>
        <taxon>Tracheophyta</taxon>
        <taxon>Spermatophyta</taxon>
        <taxon>Magnoliopsida</taxon>
        <taxon>eudicotyledons</taxon>
        <taxon>Gunneridae</taxon>
        <taxon>Pentapetalae</taxon>
        <taxon>rosids</taxon>
        <taxon>malvids</taxon>
        <taxon>Sapindales</taxon>
        <taxon>Sapindaceae</taxon>
        <taxon>Hippocastanoideae</taxon>
        <taxon>Acereae</taxon>
        <taxon>Acer</taxon>
    </lineage>
</organism>
<keyword evidence="6 13" id="KW-1133">Transmembrane helix</keyword>
<dbReference type="InterPro" id="IPR002401">
    <property type="entry name" value="Cyt_P450_E_grp-I"/>
</dbReference>
<evidence type="ECO:0000256" key="6">
    <source>
        <dbReference type="ARBA" id="ARBA00022989"/>
    </source>
</evidence>